<evidence type="ECO:0000256" key="6">
    <source>
        <dbReference type="PIRSR" id="PIRSR005604-2"/>
    </source>
</evidence>
<dbReference type="HOGENOM" id="CLU_048041_0_0_1"/>
<feature type="chain" id="PRO_5005127315" description="Xyloglucan endotransglucosylase/hydrolase" evidence="7">
    <location>
        <begin position="21"/>
        <end position="287"/>
    </location>
</feature>
<dbReference type="Gramene" id="EFJ19576">
    <property type="protein sequence ID" value="EFJ19576"/>
    <property type="gene ID" value="SELMODRAFT_110418"/>
</dbReference>
<keyword evidence="1 7" id="KW-0808">Transferase</keyword>
<keyword evidence="7" id="KW-0961">Cell wall biogenesis/degradation</keyword>
<dbReference type="PIRSF" id="PIRSF005604">
    <property type="entry name" value="XET"/>
    <property type="match status" value="1"/>
</dbReference>
<dbReference type="PRINTS" id="PR00737">
    <property type="entry name" value="GLHYDRLASE16"/>
</dbReference>
<comment type="similarity">
    <text evidence="7">Belongs to the glycosyl hydrolase 16 family.</text>
</comment>
<comment type="function">
    <text evidence="7">Catalyzes xyloglucan endohydrolysis (XEH) and/or endotransglycosylation (XET). Cleaves and religates xyloglucan polymers, an essential constituent of the primary cell wall, and thereby participates in cell wall construction of growing tissues.</text>
</comment>
<proteinExistence type="inferred from homology"/>
<dbReference type="STRING" id="88036.D8S7B5"/>
<dbReference type="EMBL" id="GL377605">
    <property type="protein sequence ID" value="EFJ19576.1"/>
    <property type="molecule type" value="Genomic_DNA"/>
</dbReference>
<keyword evidence="7" id="KW-0134">Cell wall</keyword>
<dbReference type="InterPro" id="IPR044791">
    <property type="entry name" value="Beta-glucanase/XTH"/>
</dbReference>
<evidence type="ECO:0000313" key="10">
    <source>
        <dbReference type="Proteomes" id="UP000001514"/>
    </source>
</evidence>
<accession>D8S7B5</accession>
<name>D8S7B5_SELML</name>
<dbReference type="PANTHER" id="PTHR31062">
    <property type="entry name" value="XYLOGLUCAN ENDOTRANSGLUCOSYLASE/HYDROLASE PROTEIN 8-RELATED"/>
    <property type="match status" value="1"/>
</dbReference>
<dbReference type="Pfam" id="PF00722">
    <property type="entry name" value="Glyco_hydro_16"/>
    <property type="match status" value="1"/>
</dbReference>
<feature type="active site" description="Nucleophile" evidence="5">
    <location>
        <position position="95"/>
    </location>
</feature>
<dbReference type="Proteomes" id="UP000001514">
    <property type="component" value="Unassembled WGS sequence"/>
</dbReference>
<dbReference type="FunFam" id="2.60.120.200:FF:000025">
    <property type="entry name" value="Xyloglucan endotransglucosylase/hydrolase"/>
    <property type="match status" value="1"/>
</dbReference>
<evidence type="ECO:0000256" key="5">
    <source>
        <dbReference type="PIRSR" id="PIRSR005604-1"/>
    </source>
</evidence>
<protein>
    <recommendedName>
        <fullName evidence="7">Xyloglucan endotransglucosylase/hydrolase</fullName>
        <ecNumber evidence="7">2.4.1.207</ecNumber>
    </recommendedName>
</protein>
<evidence type="ECO:0000256" key="3">
    <source>
        <dbReference type="ARBA" id="ARBA00023157"/>
    </source>
</evidence>
<evidence type="ECO:0000256" key="2">
    <source>
        <dbReference type="ARBA" id="ARBA00022801"/>
    </source>
</evidence>
<reference evidence="9 10" key="1">
    <citation type="journal article" date="2011" name="Science">
        <title>The Selaginella genome identifies genetic changes associated with the evolution of vascular plants.</title>
        <authorList>
            <person name="Banks J.A."/>
            <person name="Nishiyama T."/>
            <person name="Hasebe M."/>
            <person name="Bowman J.L."/>
            <person name="Gribskov M."/>
            <person name="dePamphilis C."/>
            <person name="Albert V.A."/>
            <person name="Aono N."/>
            <person name="Aoyama T."/>
            <person name="Ambrose B.A."/>
            <person name="Ashton N.W."/>
            <person name="Axtell M.J."/>
            <person name="Barker E."/>
            <person name="Barker M.S."/>
            <person name="Bennetzen J.L."/>
            <person name="Bonawitz N.D."/>
            <person name="Chapple C."/>
            <person name="Cheng C."/>
            <person name="Correa L.G."/>
            <person name="Dacre M."/>
            <person name="DeBarry J."/>
            <person name="Dreyer I."/>
            <person name="Elias M."/>
            <person name="Engstrom E.M."/>
            <person name="Estelle M."/>
            <person name="Feng L."/>
            <person name="Finet C."/>
            <person name="Floyd S.K."/>
            <person name="Frommer W.B."/>
            <person name="Fujita T."/>
            <person name="Gramzow L."/>
            <person name="Gutensohn M."/>
            <person name="Harholt J."/>
            <person name="Hattori M."/>
            <person name="Heyl A."/>
            <person name="Hirai T."/>
            <person name="Hiwatashi Y."/>
            <person name="Ishikawa M."/>
            <person name="Iwata M."/>
            <person name="Karol K.G."/>
            <person name="Koehler B."/>
            <person name="Kolukisaoglu U."/>
            <person name="Kubo M."/>
            <person name="Kurata T."/>
            <person name="Lalonde S."/>
            <person name="Li K."/>
            <person name="Li Y."/>
            <person name="Litt A."/>
            <person name="Lyons E."/>
            <person name="Manning G."/>
            <person name="Maruyama T."/>
            <person name="Michael T.P."/>
            <person name="Mikami K."/>
            <person name="Miyazaki S."/>
            <person name="Morinaga S."/>
            <person name="Murata T."/>
            <person name="Mueller-Roeber B."/>
            <person name="Nelson D.R."/>
            <person name="Obara M."/>
            <person name="Oguri Y."/>
            <person name="Olmstead R.G."/>
            <person name="Onodera N."/>
            <person name="Petersen B.L."/>
            <person name="Pils B."/>
            <person name="Prigge M."/>
            <person name="Rensing S.A."/>
            <person name="Riano-Pachon D.M."/>
            <person name="Roberts A.W."/>
            <person name="Sato Y."/>
            <person name="Scheller H.V."/>
            <person name="Schulz B."/>
            <person name="Schulz C."/>
            <person name="Shakirov E.V."/>
            <person name="Shibagaki N."/>
            <person name="Shinohara N."/>
            <person name="Shippen D.E."/>
            <person name="Soerensen I."/>
            <person name="Sotooka R."/>
            <person name="Sugimoto N."/>
            <person name="Sugita M."/>
            <person name="Sumikawa N."/>
            <person name="Tanurdzic M."/>
            <person name="Theissen G."/>
            <person name="Ulvskov P."/>
            <person name="Wakazuki S."/>
            <person name="Weng J.K."/>
            <person name="Willats W.W."/>
            <person name="Wipf D."/>
            <person name="Wolf P.G."/>
            <person name="Yang L."/>
            <person name="Zimmer A.D."/>
            <person name="Zhu Q."/>
            <person name="Mitros T."/>
            <person name="Hellsten U."/>
            <person name="Loque D."/>
            <person name="Otillar R."/>
            <person name="Salamov A."/>
            <person name="Schmutz J."/>
            <person name="Shapiro H."/>
            <person name="Lindquist E."/>
            <person name="Lucas S."/>
            <person name="Rokhsar D."/>
            <person name="Grigoriev I.V."/>
        </authorList>
    </citation>
    <scope>NUCLEOTIDE SEQUENCE [LARGE SCALE GENOMIC DNA]</scope>
</reference>
<feature type="signal peptide" evidence="7">
    <location>
        <begin position="1"/>
        <end position="20"/>
    </location>
</feature>
<dbReference type="GO" id="GO:0071555">
    <property type="term" value="P:cell wall organization"/>
    <property type="evidence" value="ECO:0007669"/>
    <property type="project" value="UniProtKB-KW"/>
</dbReference>
<dbReference type="InParanoid" id="D8S7B5"/>
<dbReference type="KEGG" id="smo:SELMODRAFT_110418"/>
<keyword evidence="7" id="KW-0732">Signal</keyword>
<dbReference type="PROSITE" id="PS51762">
    <property type="entry name" value="GH16_2"/>
    <property type="match status" value="1"/>
</dbReference>
<dbReference type="InterPro" id="IPR010713">
    <property type="entry name" value="XET_C"/>
</dbReference>
<keyword evidence="7" id="KW-0052">Apoplast</keyword>
<organism evidence="10">
    <name type="scientific">Selaginella moellendorffii</name>
    <name type="common">Spikemoss</name>
    <dbReference type="NCBI Taxonomy" id="88036"/>
    <lineage>
        <taxon>Eukaryota</taxon>
        <taxon>Viridiplantae</taxon>
        <taxon>Streptophyta</taxon>
        <taxon>Embryophyta</taxon>
        <taxon>Tracheophyta</taxon>
        <taxon>Lycopodiopsida</taxon>
        <taxon>Selaginellales</taxon>
        <taxon>Selaginellaceae</taxon>
        <taxon>Selaginella</taxon>
    </lineage>
</organism>
<dbReference type="CDD" id="cd02176">
    <property type="entry name" value="GH16_XET"/>
    <property type="match status" value="1"/>
</dbReference>
<dbReference type="GO" id="GO:0010411">
    <property type="term" value="P:xyloglucan metabolic process"/>
    <property type="evidence" value="ECO:0007669"/>
    <property type="project" value="InterPro"/>
</dbReference>
<dbReference type="GO" id="GO:0042546">
    <property type="term" value="P:cell wall biogenesis"/>
    <property type="evidence" value="ECO:0007669"/>
    <property type="project" value="InterPro"/>
</dbReference>
<evidence type="ECO:0000256" key="1">
    <source>
        <dbReference type="ARBA" id="ARBA00022679"/>
    </source>
</evidence>
<feature type="glycosylation site" description="N-linked (GlcNAc...) asparagine" evidence="6">
    <location>
        <position position="103"/>
    </location>
</feature>
<sequence length="287" mass="31937">MAGLVIFSLLISVVSYCSNAKLSDNVDITWSADHVDRANEGTELLLKLDNSSGSGFKSKEQYMFGTISMEIKLVPAESAGTVTSFYVRSTSNYYEYDFEFLGNVSGEPYIVQTNVYAGGKGGREQRIYLWFDPTADFHTYTMSWTKQHTVFLVDSTPVRVFKNNEENGIPYPSKNPMTMRSSLWSGEDWATRGGLVKTNWNHAPFIASFRNFIADACVVSQGQGQGGDDSSCSKFLPSSSASSFSSAKMEGNLGSEKLGWVRKNYMIYDYCTDALRYPSPPPECFLI</sequence>
<dbReference type="GO" id="GO:0004553">
    <property type="term" value="F:hydrolase activity, hydrolyzing O-glycosyl compounds"/>
    <property type="evidence" value="ECO:0007669"/>
    <property type="project" value="InterPro"/>
</dbReference>
<gene>
    <name evidence="9" type="ORF">SELMODRAFT_110418</name>
</gene>
<dbReference type="Pfam" id="PF06955">
    <property type="entry name" value="XET_C"/>
    <property type="match status" value="1"/>
</dbReference>
<keyword evidence="3" id="KW-1015">Disulfide bond</keyword>
<dbReference type="SUPFAM" id="SSF49899">
    <property type="entry name" value="Concanavalin A-like lectins/glucanases"/>
    <property type="match status" value="1"/>
</dbReference>
<keyword evidence="7" id="KW-0964">Secreted</keyword>
<dbReference type="Gene3D" id="2.60.120.200">
    <property type="match status" value="1"/>
</dbReference>
<keyword evidence="2 7" id="KW-0378">Hydrolase</keyword>
<keyword evidence="10" id="KW-1185">Reference proteome</keyword>
<dbReference type="EC" id="2.4.1.207" evidence="7"/>
<evidence type="ECO:0000313" key="9">
    <source>
        <dbReference type="EMBL" id="EFJ19576.1"/>
    </source>
</evidence>
<feature type="active site" description="Proton donor" evidence="5">
    <location>
        <position position="99"/>
    </location>
</feature>
<dbReference type="InterPro" id="IPR013320">
    <property type="entry name" value="ConA-like_dom_sf"/>
</dbReference>
<keyword evidence="4 7" id="KW-0326">Glycosidase</keyword>
<feature type="domain" description="GH16" evidence="8">
    <location>
        <begin position="1"/>
        <end position="209"/>
    </location>
</feature>
<dbReference type="eggNOG" id="ENOG502QQ71">
    <property type="taxonomic scope" value="Eukaryota"/>
</dbReference>
<dbReference type="InterPro" id="IPR016455">
    <property type="entry name" value="XTH"/>
</dbReference>
<dbReference type="GO" id="GO:0048046">
    <property type="term" value="C:apoplast"/>
    <property type="evidence" value="ECO:0007669"/>
    <property type="project" value="UniProtKB-SubCell"/>
</dbReference>
<dbReference type="InterPro" id="IPR008264">
    <property type="entry name" value="Beta_glucanase"/>
</dbReference>
<comment type="subcellular location">
    <subcellularLocation>
        <location evidence="7">Secreted</location>
        <location evidence="7">Cell wall</location>
    </subcellularLocation>
    <subcellularLocation>
        <location evidence="7">Secreted</location>
        <location evidence="7">Extracellular space</location>
        <location evidence="7">Apoplast</location>
    </subcellularLocation>
</comment>
<dbReference type="AlphaFoldDB" id="D8S7B5"/>
<comment type="PTM">
    <text evidence="7">Contains at least one intrachain disulfide bond essential for its enzymatic activity.</text>
</comment>
<dbReference type="GO" id="GO:0016762">
    <property type="term" value="F:xyloglucan:xyloglucosyl transferase activity"/>
    <property type="evidence" value="ECO:0007669"/>
    <property type="project" value="UniProtKB-EC"/>
</dbReference>
<evidence type="ECO:0000256" key="4">
    <source>
        <dbReference type="ARBA" id="ARBA00023295"/>
    </source>
</evidence>
<evidence type="ECO:0000259" key="8">
    <source>
        <dbReference type="PROSITE" id="PS51762"/>
    </source>
</evidence>
<dbReference type="InterPro" id="IPR000757">
    <property type="entry name" value="Beta-glucanase-like"/>
</dbReference>
<evidence type="ECO:0000256" key="7">
    <source>
        <dbReference type="RuleBase" id="RU361120"/>
    </source>
</evidence>